<dbReference type="Proteomes" id="UP000199645">
    <property type="component" value="Unassembled WGS sequence"/>
</dbReference>
<gene>
    <name evidence="1" type="ORF">SAMN05421541_103171</name>
</gene>
<proteinExistence type="predicted"/>
<dbReference type="AlphaFoldDB" id="A0A1I2CSJ6"/>
<name>A0A1I2CSJ6_9ACTN</name>
<protein>
    <submittedName>
        <fullName evidence="1">Uncharacterized protein</fullName>
    </submittedName>
</protein>
<evidence type="ECO:0000313" key="1">
    <source>
        <dbReference type="EMBL" id="SFE71194.1"/>
    </source>
</evidence>
<organism evidence="1 2">
    <name type="scientific">Actinoplanes philippinensis</name>
    <dbReference type="NCBI Taxonomy" id="35752"/>
    <lineage>
        <taxon>Bacteria</taxon>
        <taxon>Bacillati</taxon>
        <taxon>Actinomycetota</taxon>
        <taxon>Actinomycetes</taxon>
        <taxon>Micromonosporales</taxon>
        <taxon>Micromonosporaceae</taxon>
        <taxon>Actinoplanes</taxon>
    </lineage>
</organism>
<dbReference type="EMBL" id="FONV01000003">
    <property type="protein sequence ID" value="SFE71194.1"/>
    <property type="molecule type" value="Genomic_DNA"/>
</dbReference>
<reference evidence="1 2" key="1">
    <citation type="submission" date="2016-10" db="EMBL/GenBank/DDBJ databases">
        <authorList>
            <person name="de Groot N.N."/>
        </authorList>
    </citation>
    <scope>NUCLEOTIDE SEQUENCE [LARGE SCALE GENOMIC DNA]</scope>
    <source>
        <strain evidence="1 2">DSM 43019</strain>
    </source>
</reference>
<keyword evidence="2" id="KW-1185">Reference proteome</keyword>
<sequence>MTDPDERARVFGEIVPTLGRGGDLESWITGSPLVEIEL</sequence>
<accession>A0A1I2CSJ6</accession>
<evidence type="ECO:0000313" key="2">
    <source>
        <dbReference type="Proteomes" id="UP000199645"/>
    </source>
</evidence>